<dbReference type="AlphaFoldDB" id="A0AAP0F4B6"/>
<proteinExistence type="predicted"/>
<dbReference type="EMBL" id="JBBNAE010000008">
    <property type="protein sequence ID" value="KAK9103657.1"/>
    <property type="molecule type" value="Genomic_DNA"/>
</dbReference>
<evidence type="ECO:0000256" key="1">
    <source>
        <dbReference type="ARBA" id="ARBA00004370"/>
    </source>
</evidence>
<keyword evidence="2" id="KW-0472">Membrane</keyword>
<gene>
    <name evidence="4" type="ORF">Sjap_020911</name>
</gene>
<dbReference type="PANTHER" id="PTHR15486">
    <property type="entry name" value="ANCIENT UBIQUITOUS PROTEIN"/>
    <property type="match status" value="1"/>
</dbReference>
<dbReference type="PANTHER" id="PTHR15486:SF70">
    <property type="entry name" value="GLYCEROL-3-PHOSPHATE ACYLTRANSFERASE 8-RELATED"/>
    <property type="match status" value="1"/>
</dbReference>
<evidence type="ECO:0000256" key="2">
    <source>
        <dbReference type="ARBA" id="ARBA00023136"/>
    </source>
</evidence>
<sequence>MFHGTCVRGVKFWDPYFFFMNPRPTYEVNFLEMLPTEMTCKLGAKSPIEVANYVQKVIGGTLGYQCTSLTRKDKYMMLGGNDGKVESMYNNKDKEKNDKNGKKEA</sequence>
<name>A0AAP0F4B6_9MAGN</name>
<dbReference type="GO" id="GO:0010143">
    <property type="term" value="P:cutin biosynthetic process"/>
    <property type="evidence" value="ECO:0007669"/>
    <property type="project" value="TreeGrafter"/>
</dbReference>
<protein>
    <submittedName>
        <fullName evidence="4">Uncharacterized protein</fullName>
    </submittedName>
</protein>
<evidence type="ECO:0000256" key="3">
    <source>
        <dbReference type="SAM" id="MobiDB-lite"/>
    </source>
</evidence>
<dbReference type="GO" id="GO:0016791">
    <property type="term" value="F:phosphatase activity"/>
    <property type="evidence" value="ECO:0007669"/>
    <property type="project" value="TreeGrafter"/>
</dbReference>
<evidence type="ECO:0000313" key="4">
    <source>
        <dbReference type="EMBL" id="KAK9103657.1"/>
    </source>
</evidence>
<comment type="subcellular location">
    <subcellularLocation>
        <location evidence="1">Membrane</location>
    </subcellularLocation>
</comment>
<dbReference type="GO" id="GO:0090447">
    <property type="term" value="F:glycerol-3-phosphate 2-O-acyltransferase activity"/>
    <property type="evidence" value="ECO:0007669"/>
    <property type="project" value="TreeGrafter"/>
</dbReference>
<comment type="caution">
    <text evidence="4">The sequence shown here is derived from an EMBL/GenBank/DDBJ whole genome shotgun (WGS) entry which is preliminary data.</text>
</comment>
<evidence type="ECO:0000313" key="5">
    <source>
        <dbReference type="Proteomes" id="UP001417504"/>
    </source>
</evidence>
<organism evidence="4 5">
    <name type="scientific">Stephania japonica</name>
    <dbReference type="NCBI Taxonomy" id="461633"/>
    <lineage>
        <taxon>Eukaryota</taxon>
        <taxon>Viridiplantae</taxon>
        <taxon>Streptophyta</taxon>
        <taxon>Embryophyta</taxon>
        <taxon>Tracheophyta</taxon>
        <taxon>Spermatophyta</taxon>
        <taxon>Magnoliopsida</taxon>
        <taxon>Ranunculales</taxon>
        <taxon>Menispermaceae</taxon>
        <taxon>Menispermoideae</taxon>
        <taxon>Cissampelideae</taxon>
        <taxon>Stephania</taxon>
    </lineage>
</organism>
<accession>A0AAP0F4B6</accession>
<reference evidence="4 5" key="1">
    <citation type="submission" date="2024-01" db="EMBL/GenBank/DDBJ databases">
        <title>Genome assemblies of Stephania.</title>
        <authorList>
            <person name="Yang L."/>
        </authorList>
    </citation>
    <scope>NUCLEOTIDE SEQUENCE [LARGE SCALE GENOMIC DNA]</scope>
    <source>
        <strain evidence="4">QJT</strain>
        <tissue evidence="4">Leaf</tissue>
    </source>
</reference>
<dbReference type="GO" id="GO:0016020">
    <property type="term" value="C:membrane"/>
    <property type="evidence" value="ECO:0007669"/>
    <property type="project" value="UniProtKB-SubCell"/>
</dbReference>
<dbReference type="Proteomes" id="UP001417504">
    <property type="component" value="Unassembled WGS sequence"/>
</dbReference>
<feature type="compositionally biased region" description="Basic and acidic residues" evidence="3">
    <location>
        <begin position="91"/>
        <end position="105"/>
    </location>
</feature>
<keyword evidence="5" id="KW-1185">Reference proteome</keyword>
<feature type="region of interest" description="Disordered" evidence="3">
    <location>
        <begin position="83"/>
        <end position="105"/>
    </location>
</feature>